<feature type="region of interest" description="Disordered" evidence="1">
    <location>
        <begin position="1"/>
        <end position="28"/>
    </location>
</feature>
<gene>
    <name evidence="2" type="ORF">H920_01029</name>
</gene>
<protein>
    <submittedName>
        <fullName evidence="2">Uncharacterized protein</fullName>
    </submittedName>
</protein>
<sequence>MLRVKTTAPLRRTAAIPRDSEVPSSSSNENSLVRIRKTIYRELLLENQQAKIFPFSSLFTAIGNNPQDRRAEGQADDCRGCAAMVRTDEHTDLAPSAISLVWGSIGTKVTDTTVTVPRSLPLADACGSLSPICSYFHSGGKYERISKAQGDAVGQQLVSWLSNCPASGFGGERRPECAAVAVAQLLLLPCWAFGASSRGESNSWHRLTQTSDQLEQAVPTLVISFSFVVFPSARLFKVRRATFLRSALSPLTRAPERQPGRLVHRLVAAHRSENKRDKNTNTFVSLLVDVFLGLSLCEKRIRKSSDGLAGIKG</sequence>
<proteinExistence type="predicted"/>
<evidence type="ECO:0000313" key="3">
    <source>
        <dbReference type="Proteomes" id="UP000028990"/>
    </source>
</evidence>
<organism evidence="2 3">
    <name type="scientific">Fukomys damarensis</name>
    <name type="common">Damaraland mole rat</name>
    <name type="synonym">Cryptomys damarensis</name>
    <dbReference type="NCBI Taxonomy" id="885580"/>
    <lineage>
        <taxon>Eukaryota</taxon>
        <taxon>Metazoa</taxon>
        <taxon>Chordata</taxon>
        <taxon>Craniata</taxon>
        <taxon>Vertebrata</taxon>
        <taxon>Euteleostomi</taxon>
        <taxon>Mammalia</taxon>
        <taxon>Eutheria</taxon>
        <taxon>Euarchontoglires</taxon>
        <taxon>Glires</taxon>
        <taxon>Rodentia</taxon>
        <taxon>Hystricomorpha</taxon>
        <taxon>Bathyergidae</taxon>
        <taxon>Fukomys</taxon>
    </lineage>
</organism>
<accession>A0A091DZI9</accession>
<keyword evidence="3" id="KW-1185">Reference proteome</keyword>
<dbReference type="AlphaFoldDB" id="A0A091DZI9"/>
<evidence type="ECO:0000313" key="2">
    <source>
        <dbReference type="EMBL" id="KFO37544.1"/>
    </source>
</evidence>
<name>A0A091DZI9_FUKDA</name>
<evidence type="ECO:0000256" key="1">
    <source>
        <dbReference type="SAM" id="MobiDB-lite"/>
    </source>
</evidence>
<dbReference type="EMBL" id="KN120802">
    <property type="protein sequence ID" value="KFO37544.1"/>
    <property type="molecule type" value="Genomic_DNA"/>
</dbReference>
<dbReference type="Proteomes" id="UP000028990">
    <property type="component" value="Unassembled WGS sequence"/>
</dbReference>
<reference evidence="2 3" key="1">
    <citation type="submission" date="2013-11" db="EMBL/GenBank/DDBJ databases">
        <title>The Damaraland mole rat (Fukomys damarensis) genome and evolution of African mole rats.</title>
        <authorList>
            <person name="Gladyshev V.N."/>
            <person name="Fang X."/>
        </authorList>
    </citation>
    <scope>NUCLEOTIDE SEQUENCE [LARGE SCALE GENOMIC DNA]</scope>
    <source>
        <tissue evidence="2">Liver</tissue>
    </source>
</reference>